<name>A0ABW4NYT7_9NOCA</name>
<sequence>MGEILDAGQPGSLSQAVTDGALRLDEGVAERCIGACDALLAELDALGAEFNSGQWRPRFGAFSVGEELAVKFEKLANGPEGSLRVALLSHIEVVKQMRDLFEAAGRAYREAEEANAARLAAVGDSL</sequence>
<evidence type="ECO:0000313" key="2">
    <source>
        <dbReference type="Proteomes" id="UP001597286"/>
    </source>
</evidence>
<keyword evidence="2" id="KW-1185">Reference proteome</keyword>
<gene>
    <name evidence="1" type="ORF">ACFSJG_03940</name>
</gene>
<dbReference type="EMBL" id="JBHUFB010000007">
    <property type="protein sequence ID" value="MFD1811352.1"/>
    <property type="molecule type" value="Genomic_DNA"/>
</dbReference>
<dbReference type="Proteomes" id="UP001597286">
    <property type="component" value="Unassembled WGS sequence"/>
</dbReference>
<reference evidence="2" key="1">
    <citation type="journal article" date="2019" name="Int. J. Syst. Evol. Microbiol.">
        <title>The Global Catalogue of Microorganisms (GCM) 10K type strain sequencing project: providing services to taxonomists for standard genome sequencing and annotation.</title>
        <authorList>
            <consortium name="The Broad Institute Genomics Platform"/>
            <consortium name="The Broad Institute Genome Sequencing Center for Infectious Disease"/>
            <person name="Wu L."/>
            <person name="Ma J."/>
        </authorList>
    </citation>
    <scope>NUCLEOTIDE SEQUENCE [LARGE SCALE GENOMIC DNA]</scope>
    <source>
        <strain evidence="2">DT72</strain>
    </source>
</reference>
<proteinExistence type="predicted"/>
<dbReference type="RefSeq" id="WP_378483903.1">
    <property type="nucleotide sequence ID" value="NZ_JBHUFB010000007.1"/>
</dbReference>
<comment type="caution">
    <text evidence="1">The sequence shown here is derived from an EMBL/GenBank/DDBJ whole genome shotgun (WGS) entry which is preliminary data.</text>
</comment>
<accession>A0ABW4NYT7</accession>
<organism evidence="1 2">
    <name type="scientific">Rhodococcus gannanensis</name>
    <dbReference type="NCBI Taxonomy" id="1960308"/>
    <lineage>
        <taxon>Bacteria</taxon>
        <taxon>Bacillati</taxon>
        <taxon>Actinomycetota</taxon>
        <taxon>Actinomycetes</taxon>
        <taxon>Mycobacteriales</taxon>
        <taxon>Nocardiaceae</taxon>
        <taxon>Rhodococcus</taxon>
    </lineage>
</organism>
<evidence type="ECO:0000313" key="1">
    <source>
        <dbReference type="EMBL" id="MFD1811352.1"/>
    </source>
</evidence>
<protein>
    <submittedName>
        <fullName evidence="1">Uncharacterized protein</fullName>
    </submittedName>
</protein>